<name>T1BF59_9ZZZZ</name>
<sequence>AIANEEFFIRLGQGLIKLLETPTRDGLTLRVDMRLRPFGDSGPLVTSFAALEDYLALHGRDWERYAYVKARAVTAADRFAD</sequence>
<keyword evidence="2" id="KW-0548">Nucleotidyltransferase</keyword>
<feature type="domain" description="Glutamate-ammonia ligase adenylyltransferase repeated" evidence="1">
    <location>
        <begin position="2"/>
        <end position="76"/>
    </location>
</feature>
<dbReference type="InterPro" id="IPR023057">
    <property type="entry name" value="GlnE"/>
</dbReference>
<gene>
    <name evidence="2" type="ORF">B2A_00847</name>
</gene>
<dbReference type="GO" id="GO:0008882">
    <property type="term" value="F:[glutamate-ammonia-ligase] adenylyltransferase activity"/>
    <property type="evidence" value="ECO:0007669"/>
    <property type="project" value="InterPro"/>
</dbReference>
<dbReference type="GO" id="GO:0005829">
    <property type="term" value="C:cytosol"/>
    <property type="evidence" value="ECO:0007669"/>
    <property type="project" value="TreeGrafter"/>
</dbReference>
<dbReference type="EMBL" id="AUZZ01000644">
    <property type="protein sequence ID" value="EQD67183.1"/>
    <property type="molecule type" value="Genomic_DNA"/>
</dbReference>
<comment type="caution">
    <text evidence="2">The sequence shown here is derived from an EMBL/GenBank/DDBJ whole genome shotgun (WGS) entry which is preliminary data.</text>
</comment>
<dbReference type="AlphaFoldDB" id="T1BF59"/>
<dbReference type="Pfam" id="PF03710">
    <property type="entry name" value="GlnE"/>
    <property type="match status" value="1"/>
</dbReference>
<proteinExistence type="predicted"/>
<dbReference type="Gene3D" id="3.30.460.10">
    <property type="entry name" value="Beta Polymerase, domain 2"/>
    <property type="match status" value="1"/>
</dbReference>
<evidence type="ECO:0000259" key="1">
    <source>
        <dbReference type="Pfam" id="PF03710"/>
    </source>
</evidence>
<keyword evidence="2" id="KW-0808">Transferase</keyword>
<reference evidence="2" key="1">
    <citation type="submission" date="2013-08" db="EMBL/GenBank/DDBJ databases">
        <authorList>
            <person name="Mendez C."/>
            <person name="Richter M."/>
            <person name="Ferrer M."/>
            <person name="Sanchez J."/>
        </authorList>
    </citation>
    <scope>NUCLEOTIDE SEQUENCE</scope>
</reference>
<feature type="non-terminal residue" evidence="2">
    <location>
        <position position="81"/>
    </location>
</feature>
<dbReference type="GO" id="GO:0000820">
    <property type="term" value="P:regulation of glutamine family amino acid metabolic process"/>
    <property type="evidence" value="ECO:0007669"/>
    <property type="project" value="TreeGrafter"/>
</dbReference>
<dbReference type="InterPro" id="IPR005190">
    <property type="entry name" value="GlnE_rpt_dom"/>
</dbReference>
<dbReference type="SUPFAM" id="SSF81301">
    <property type="entry name" value="Nucleotidyltransferase"/>
    <property type="match status" value="1"/>
</dbReference>
<organism evidence="2">
    <name type="scientific">mine drainage metagenome</name>
    <dbReference type="NCBI Taxonomy" id="410659"/>
    <lineage>
        <taxon>unclassified sequences</taxon>
        <taxon>metagenomes</taxon>
        <taxon>ecological metagenomes</taxon>
    </lineage>
</organism>
<evidence type="ECO:0000313" key="2">
    <source>
        <dbReference type="EMBL" id="EQD67183.1"/>
    </source>
</evidence>
<reference evidence="2" key="2">
    <citation type="journal article" date="2014" name="ISME J.">
        <title>Microbial stratification in low pH oxic and suboxic macroscopic growths along an acid mine drainage.</title>
        <authorList>
            <person name="Mendez-Garcia C."/>
            <person name="Mesa V."/>
            <person name="Sprenger R.R."/>
            <person name="Richter M."/>
            <person name="Diez M.S."/>
            <person name="Solano J."/>
            <person name="Bargiela R."/>
            <person name="Golyshina O.V."/>
            <person name="Manteca A."/>
            <person name="Ramos J.L."/>
            <person name="Gallego J.R."/>
            <person name="Llorente I."/>
            <person name="Martins Dos Santos V.A."/>
            <person name="Jensen O.N."/>
            <person name="Pelaez A.I."/>
            <person name="Sanchez J."/>
            <person name="Ferrer M."/>
        </authorList>
    </citation>
    <scope>NUCLEOTIDE SEQUENCE</scope>
</reference>
<feature type="non-terminal residue" evidence="2">
    <location>
        <position position="1"/>
    </location>
</feature>
<dbReference type="PANTHER" id="PTHR30621">
    <property type="entry name" value="GLUTAMINE SYNTHETASE ADENYLYLTRANSFERASE"/>
    <property type="match status" value="1"/>
</dbReference>
<protein>
    <submittedName>
        <fullName evidence="2">Bifunctional glutamine-synthetase adenylyltransferase/deadenyltransferase</fullName>
    </submittedName>
</protein>
<dbReference type="InterPro" id="IPR043519">
    <property type="entry name" value="NT_sf"/>
</dbReference>
<accession>T1BF59</accession>
<dbReference type="PANTHER" id="PTHR30621:SF0">
    <property type="entry name" value="BIFUNCTIONAL GLUTAMINE SYNTHETASE ADENYLYLTRANSFERASE_ADENYLYL-REMOVING ENZYME"/>
    <property type="match status" value="1"/>
</dbReference>